<keyword evidence="1" id="KW-1133">Transmembrane helix</keyword>
<evidence type="ECO:0000313" key="3">
    <source>
        <dbReference type="EMBL" id="QVQ62076.1"/>
    </source>
</evidence>
<evidence type="ECO:0000313" key="4">
    <source>
        <dbReference type="EMBL" id="QVQ62214.1"/>
    </source>
</evidence>
<accession>A0A8E6P3E0</accession>
<dbReference type="EMBL" id="MZ054178">
    <property type="protein sequence ID" value="QVQ62049.1"/>
    <property type="molecule type" value="Genomic_DNA"/>
</dbReference>
<keyword evidence="1" id="KW-0472">Membrane</keyword>
<keyword evidence="1" id="KW-0812">Transmembrane</keyword>
<feature type="transmembrane region" description="Helical" evidence="1">
    <location>
        <begin position="15"/>
        <end position="35"/>
    </location>
</feature>
<protein>
    <submittedName>
        <fullName evidence="3">Uncharacterized protein</fullName>
    </submittedName>
</protein>
<evidence type="ECO:0000256" key="1">
    <source>
        <dbReference type="SAM" id="Phobius"/>
    </source>
</evidence>
<dbReference type="AlphaFoldDB" id="A0A8E6P3E0"/>
<dbReference type="EMBL" id="MZ054178">
    <property type="protein sequence ID" value="QVQ62241.1"/>
    <property type="molecule type" value="Genomic_DNA"/>
</dbReference>
<dbReference type="EMBL" id="MZ054178">
    <property type="protein sequence ID" value="QVQ62076.1"/>
    <property type="molecule type" value="Genomic_DNA"/>
</dbReference>
<organism evidence="3">
    <name type="scientific">Escherichia coli</name>
    <dbReference type="NCBI Taxonomy" id="562"/>
    <lineage>
        <taxon>Bacteria</taxon>
        <taxon>Pseudomonadati</taxon>
        <taxon>Pseudomonadota</taxon>
        <taxon>Gammaproteobacteria</taxon>
        <taxon>Enterobacterales</taxon>
        <taxon>Enterobacteriaceae</taxon>
        <taxon>Escherichia</taxon>
    </lineage>
</organism>
<reference evidence="3" key="1">
    <citation type="submission" date="2021-04" db="EMBL/GenBank/DDBJ databases">
        <authorList>
            <person name="Li R."/>
            <person name="Li Y."/>
        </authorList>
    </citation>
    <scope>NUCLEOTIDE SEQUENCE</scope>
    <source>
        <plasmid evidence="3">pHN13R-tetX4</plasmid>
    </source>
</reference>
<name>A0A8E6P3E0_ECOLX</name>
<gene>
    <name evidence="2" type="ORF">FDGFPMFE_00007</name>
    <name evidence="3" type="ORF">FDGFPMFE_00034</name>
    <name evidence="4" type="ORF">FDGFPMFE_00172</name>
    <name evidence="5" type="ORF">FDGFPMFE_00199</name>
</gene>
<keyword evidence="3" id="KW-0614">Plasmid</keyword>
<geneLocation type="plasmid" evidence="3">
    <name>pHN13R-tetX4</name>
</geneLocation>
<sequence length="47" mass="5391">MGFIQCTQMAKSPGYPIAISFIKAVVALFCTNYFGNIFCHRRFFSYT</sequence>
<proteinExistence type="predicted"/>
<dbReference type="EMBL" id="MZ054178">
    <property type="protein sequence ID" value="QVQ62214.1"/>
    <property type="molecule type" value="Genomic_DNA"/>
</dbReference>
<evidence type="ECO:0000313" key="2">
    <source>
        <dbReference type="EMBL" id="QVQ62049.1"/>
    </source>
</evidence>
<evidence type="ECO:0000313" key="5">
    <source>
        <dbReference type="EMBL" id="QVQ62241.1"/>
    </source>
</evidence>